<dbReference type="RefSeq" id="WP_344415232.1">
    <property type="nucleotide sequence ID" value="NZ_BAAAQK010000005.1"/>
</dbReference>
<feature type="transmembrane region" description="Helical" evidence="1">
    <location>
        <begin position="27"/>
        <end position="47"/>
    </location>
</feature>
<reference evidence="2 3" key="1">
    <citation type="journal article" date="2019" name="Int. J. Syst. Evol. Microbiol.">
        <title>The Global Catalogue of Microorganisms (GCM) 10K type strain sequencing project: providing services to taxonomists for standard genome sequencing and annotation.</title>
        <authorList>
            <consortium name="The Broad Institute Genomics Platform"/>
            <consortium name="The Broad Institute Genome Sequencing Center for Infectious Disease"/>
            <person name="Wu L."/>
            <person name="Ma J."/>
        </authorList>
    </citation>
    <scope>NUCLEOTIDE SEQUENCE [LARGE SCALE GENOMIC DNA]</scope>
    <source>
        <strain evidence="2 3">JCM 16009</strain>
    </source>
</reference>
<protein>
    <submittedName>
        <fullName evidence="2">Uncharacterized protein</fullName>
    </submittedName>
</protein>
<dbReference type="Proteomes" id="UP001500449">
    <property type="component" value="Unassembled WGS sequence"/>
</dbReference>
<feature type="transmembrane region" description="Helical" evidence="1">
    <location>
        <begin position="90"/>
        <end position="111"/>
    </location>
</feature>
<proteinExistence type="predicted"/>
<dbReference type="EMBL" id="BAAAQK010000005">
    <property type="protein sequence ID" value="GAA1842450.1"/>
    <property type="molecule type" value="Genomic_DNA"/>
</dbReference>
<evidence type="ECO:0000313" key="2">
    <source>
        <dbReference type="EMBL" id="GAA1842450.1"/>
    </source>
</evidence>
<organism evidence="2 3">
    <name type="scientific">Pseudonocardia ailaonensis</name>
    <dbReference type="NCBI Taxonomy" id="367279"/>
    <lineage>
        <taxon>Bacteria</taxon>
        <taxon>Bacillati</taxon>
        <taxon>Actinomycetota</taxon>
        <taxon>Actinomycetes</taxon>
        <taxon>Pseudonocardiales</taxon>
        <taxon>Pseudonocardiaceae</taxon>
        <taxon>Pseudonocardia</taxon>
    </lineage>
</organism>
<accession>A0ABN2MXL2</accession>
<sequence length="134" mass="13830">MRTATLVALLVLSAVLAALELLVQPSYIGAIPVPLGMFLVLATMPWMVFAAGEVSPSPLVAGGPLWIWVLVTGVLGLAGPGGDTLLPATWQTLLLVLAAVLCGLIPLRRIVDRGDRERAARNAASPGGTPTRTG</sequence>
<evidence type="ECO:0000313" key="3">
    <source>
        <dbReference type="Proteomes" id="UP001500449"/>
    </source>
</evidence>
<keyword evidence="1" id="KW-0472">Membrane</keyword>
<keyword evidence="1" id="KW-0812">Transmembrane</keyword>
<keyword evidence="3" id="KW-1185">Reference proteome</keyword>
<feature type="transmembrane region" description="Helical" evidence="1">
    <location>
        <begin position="59"/>
        <end position="78"/>
    </location>
</feature>
<evidence type="ECO:0000256" key="1">
    <source>
        <dbReference type="SAM" id="Phobius"/>
    </source>
</evidence>
<name>A0ABN2MXL2_9PSEU</name>
<comment type="caution">
    <text evidence="2">The sequence shown here is derived from an EMBL/GenBank/DDBJ whole genome shotgun (WGS) entry which is preliminary data.</text>
</comment>
<gene>
    <name evidence="2" type="ORF">GCM10009836_22300</name>
</gene>
<keyword evidence="1" id="KW-1133">Transmembrane helix</keyword>